<reference evidence="1" key="1">
    <citation type="submission" date="2023-04" db="EMBL/GenBank/DDBJ databases">
        <title>Draft Genome sequencing of Naganishia species isolated from polar environments using Oxford Nanopore Technology.</title>
        <authorList>
            <person name="Leo P."/>
            <person name="Venkateswaran K."/>
        </authorList>
    </citation>
    <scope>NUCLEOTIDE SEQUENCE</scope>
    <source>
        <strain evidence="1">MNA-CCFEE 5425</strain>
    </source>
</reference>
<proteinExistence type="predicted"/>
<dbReference type="Proteomes" id="UP001243375">
    <property type="component" value="Unassembled WGS sequence"/>
</dbReference>
<dbReference type="EMBL" id="JASBWU010000003">
    <property type="protein sequence ID" value="KAJ9123378.1"/>
    <property type="molecule type" value="Genomic_DNA"/>
</dbReference>
<evidence type="ECO:0000313" key="1">
    <source>
        <dbReference type="EMBL" id="KAJ9123378.1"/>
    </source>
</evidence>
<name>A0ACC2XIC8_9TREE</name>
<gene>
    <name evidence="1" type="ORF">QFC22_001577</name>
</gene>
<accession>A0ACC2XIC8</accession>
<organism evidence="1 2">
    <name type="scientific">Naganishia vaughanmartiniae</name>
    <dbReference type="NCBI Taxonomy" id="1424756"/>
    <lineage>
        <taxon>Eukaryota</taxon>
        <taxon>Fungi</taxon>
        <taxon>Dikarya</taxon>
        <taxon>Basidiomycota</taxon>
        <taxon>Agaricomycotina</taxon>
        <taxon>Tremellomycetes</taxon>
        <taxon>Filobasidiales</taxon>
        <taxon>Filobasidiaceae</taxon>
        <taxon>Naganishia</taxon>
    </lineage>
</organism>
<protein>
    <submittedName>
        <fullName evidence="1">Uncharacterized protein</fullName>
    </submittedName>
</protein>
<sequence>MTARSCTPETPVKPFSTPFFQADADLSLEDRYAETRKTEFVVGSHMNMPAIAEEEEDEEYTTPGVGIIQGIYSSNAPAVEYYYAEDTTSGAHTVQDGYPHGGPLLRTNTTGGSDEHIGAGSYPYYHDDRTKNGFDGHDANVEHPDSIVMITEPLSGCYSEISRDGLTGQMSEQPVFDSSGPSWTAGSSSQTNPFAEEFDGYHMVPSHRETLPQPTPVTPSDDGKVRYYVDVGQDIKGPRSNATLDVDVLEAAAAANIRREEGLTQLFHVSDNMASVMNADKAALKVVPSSAVGQHAQ</sequence>
<comment type="caution">
    <text evidence="1">The sequence shown here is derived from an EMBL/GenBank/DDBJ whole genome shotgun (WGS) entry which is preliminary data.</text>
</comment>
<keyword evidence="2" id="KW-1185">Reference proteome</keyword>
<evidence type="ECO:0000313" key="2">
    <source>
        <dbReference type="Proteomes" id="UP001243375"/>
    </source>
</evidence>